<gene>
    <name evidence="1" type="ORF">VKT23_015558</name>
</gene>
<protein>
    <submittedName>
        <fullName evidence="1">Uncharacterized protein</fullName>
    </submittedName>
</protein>
<proteinExistence type="predicted"/>
<sequence>MSGYVIMHKQYKPIWSVLSIQESSWKNKGKPLCKWKFGETELFWDYYSSPIKVCYASKRGHGQAVVYAKFKPRRFTLLEGKDDPTLEVTPEGDAHFDDILMSMLILERDRLAAVRHRPLTSSKTRLQT</sequence>
<evidence type="ECO:0000313" key="1">
    <source>
        <dbReference type="EMBL" id="KAK7443774.1"/>
    </source>
</evidence>
<comment type="caution">
    <text evidence="1">The sequence shown here is derived from an EMBL/GenBank/DDBJ whole genome shotgun (WGS) entry which is preliminary data.</text>
</comment>
<evidence type="ECO:0000313" key="2">
    <source>
        <dbReference type="Proteomes" id="UP001498398"/>
    </source>
</evidence>
<keyword evidence="2" id="KW-1185">Reference proteome</keyword>
<reference evidence="1 2" key="1">
    <citation type="submission" date="2024-01" db="EMBL/GenBank/DDBJ databases">
        <title>A draft genome for the cacao thread blight pathogen Marasmiellus scandens.</title>
        <authorList>
            <person name="Baruah I.K."/>
            <person name="Leung J."/>
            <person name="Bukari Y."/>
            <person name="Amoako-Attah I."/>
            <person name="Meinhardt L.W."/>
            <person name="Bailey B.A."/>
            <person name="Cohen S.P."/>
        </authorList>
    </citation>
    <scope>NUCLEOTIDE SEQUENCE [LARGE SCALE GENOMIC DNA]</scope>
    <source>
        <strain evidence="1 2">GH-19</strain>
    </source>
</reference>
<dbReference type="Proteomes" id="UP001498398">
    <property type="component" value="Unassembled WGS sequence"/>
</dbReference>
<accession>A0ABR1IXJ0</accession>
<organism evidence="1 2">
    <name type="scientific">Marasmiellus scandens</name>
    <dbReference type="NCBI Taxonomy" id="2682957"/>
    <lineage>
        <taxon>Eukaryota</taxon>
        <taxon>Fungi</taxon>
        <taxon>Dikarya</taxon>
        <taxon>Basidiomycota</taxon>
        <taxon>Agaricomycotina</taxon>
        <taxon>Agaricomycetes</taxon>
        <taxon>Agaricomycetidae</taxon>
        <taxon>Agaricales</taxon>
        <taxon>Marasmiineae</taxon>
        <taxon>Omphalotaceae</taxon>
        <taxon>Marasmiellus</taxon>
    </lineage>
</organism>
<dbReference type="EMBL" id="JBANRG010000053">
    <property type="protein sequence ID" value="KAK7443774.1"/>
    <property type="molecule type" value="Genomic_DNA"/>
</dbReference>
<name>A0ABR1IXJ0_9AGAR</name>